<comment type="similarity">
    <text evidence="1">Belongs to the R-transferase family.</text>
</comment>
<feature type="domain" description="N-end aminoacyl transferase N-terminal" evidence="6">
    <location>
        <begin position="1"/>
        <end position="26"/>
    </location>
</feature>
<comment type="caution">
    <text evidence="8">The sequence shown here is derived from an EMBL/GenBank/DDBJ whole genome shotgun (WGS) entry which is preliminary data.</text>
</comment>
<feature type="domain" description="N-end rule aminoacyl transferase C-terminal" evidence="7">
    <location>
        <begin position="104"/>
        <end position="206"/>
    </location>
</feature>
<evidence type="ECO:0000313" key="9">
    <source>
        <dbReference type="Proteomes" id="UP000757232"/>
    </source>
</evidence>
<evidence type="ECO:0000259" key="7">
    <source>
        <dbReference type="Pfam" id="PF04377"/>
    </source>
</evidence>
<dbReference type="InterPro" id="IPR007471">
    <property type="entry name" value="N-end_Aminoacyl_Trfase_N"/>
</dbReference>
<evidence type="ECO:0000256" key="1">
    <source>
        <dbReference type="ARBA" id="ARBA00009991"/>
    </source>
</evidence>
<dbReference type="GO" id="GO:0004057">
    <property type="term" value="F:arginyl-tRNA--protein transferase activity"/>
    <property type="evidence" value="ECO:0007669"/>
    <property type="project" value="UniProtKB-EC"/>
</dbReference>
<sequence length="216" mass="25690">MRRTCCPQYTIKLDVLKFTPTRSQRKVIYRWNRFVLDGVGDPEEMDSQDSNTNFDNCNRGKTKKTPPFSLIESIHASESMFARPDSSPRHRFEVIMEPSSYSQEKFELYRHYQQNIHKEERKEHTPRGFKQFLVESPLEMTPIEYERTPPDYLPKNYSSYHQLYRLDGELIAMSVLDILPCCVSCVYFIYNSKWEKFSLGKVTYLDSSYEKGRKRC</sequence>
<evidence type="ECO:0000256" key="5">
    <source>
        <dbReference type="SAM" id="MobiDB-lite"/>
    </source>
</evidence>
<evidence type="ECO:0000259" key="6">
    <source>
        <dbReference type="Pfam" id="PF04376"/>
    </source>
</evidence>
<dbReference type="GO" id="GO:0005737">
    <property type="term" value="C:cytoplasm"/>
    <property type="evidence" value="ECO:0007669"/>
    <property type="project" value="TreeGrafter"/>
</dbReference>
<dbReference type="EMBL" id="LNZH02000081">
    <property type="protein sequence ID" value="OCB91549.1"/>
    <property type="molecule type" value="Genomic_DNA"/>
</dbReference>
<name>A0A9Q5NEW3_SANBA</name>
<keyword evidence="4" id="KW-0012">Acyltransferase</keyword>
<dbReference type="Proteomes" id="UP000757232">
    <property type="component" value="Unassembled WGS sequence"/>
</dbReference>
<dbReference type="Pfam" id="PF04376">
    <property type="entry name" value="ATE_N"/>
    <property type="match status" value="1"/>
</dbReference>
<accession>A0A9Q5NEW3</accession>
<dbReference type="PANTHER" id="PTHR21367:SF1">
    <property type="entry name" value="ARGINYL-TRNA--PROTEIN TRANSFERASE 1"/>
    <property type="match status" value="1"/>
</dbReference>
<dbReference type="EC" id="2.3.2.8" evidence="2"/>
<protein>
    <recommendedName>
        <fullName evidence="2">arginyltransferase</fullName>
        <ecNumber evidence="2">2.3.2.8</ecNumber>
    </recommendedName>
</protein>
<feature type="region of interest" description="Disordered" evidence="5">
    <location>
        <begin position="40"/>
        <end position="66"/>
    </location>
</feature>
<organism evidence="8 9">
    <name type="scientific">Sanghuangporus baumii</name>
    <name type="common">Phellinus baumii</name>
    <dbReference type="NCBI Taxonomy" id="108892"/>
    <lineage>
        <taxon>Eukaryota</taxon>
        <taxon>Fungi</taxon>
        <taxon>Dikarya</taxon>
        <taxon>Basidiomycota</taxon>
        <taxon>Agaricomycotina</taxon>
        <taxon>Agaricomycetes</taxon>
        <taxon>Hymenochaetales</taxon>
        <taxon>Hymenochaetaceae</taxon>
        <taxon>Sanghuangporus</taxon>
    </lineage>
</organism>
<evidence type="ECO:0000256" key="3">
    <source>
        <dbReference type="ARBA" id="ARBA00022679"/>
    </source>
</evidence>
<dbReference type="InterPro" id="IPR007472">
    <property type="entry name" value="N-end_Aminoacyl_Trfase_C"/>
</dbReference>
<keyword evidence="3" id="KW-0808">Transferase</keyword>
<gene>
    <name evidence="8" type="ORF">A7U60_g1175</name>
</gene>
<reference evidence="8" key="1">
    <citation type="submission" date="2016-06" db="EMBL/GenBank/DDBJ databases">
        <title>Draft Genome sequence of the fungus Inonotus baumii.</title>
        <authorList>
            <person name="Zhu H."/>
            <person name="Lin W."/>
        </authorList>
    </citation>
    <scope>NUCLEOTIDE SEQUENCE</scope>
    <source>
        <strain evidence="8">821</strain>
    </source>
</reference>
<evidence type="ECO:0000313" key="8">
    <source>
        <dbReference type="EMBL" id="OCB91549.1"/>
    </source>
</evidence>
<proteinExistence type="inferred from homology"/>
<keyword evidence="9" id="KW-1185">Reference proteome</keyword>
<dbReference type="InterPro" id="IPR030700">
    <property type="entry name" value="N-end_Aminoacyl_Trfase"/>
</dbReference>
<evidence type="ECO:0000256" key="4">
    <source>
        <dbReference type="ARBA" id="ARBA00023315"/>
    </source>
</evidence>
<dbReference type="Pfam" id="PF04377">
    <property type="entry name" value="ATE_C"/>
    <property type="match status" value="1"/>
</dbReference>
<dbReference type="OrthoDB" id="74183at2759"/>
<evidence type="ECO:0000256" key="2">
    <source>
        <dbReference type="ARBA" id="ARBA00012025"/>
    </source>
</evidence>
<dbReference type="AlphaFoldDB" id="A0A9Q5NEW3"/>
<dbReference type="PANTHER" id="PTHR21367">
    <property type="entry name" value="ARGININE-TRNA-PROTEIN TRANSFERASE 1"/>
    <property type="match status" value="1"/>
</dbReference>